<proteinExistence type="predicted"/>
<dbReference type="AlphaFoldDB" id="A0A6C0DB29"/>
<name>A0A6C0DB29_9ZZZZ</name>
<protein>
    <submittedName>
        <fullName evidence="2">Uncharacterized protein</fullName>
    </submittedName>
</protein>
<feature type="transmembrane region" description="Helical" evidence="1">
    <location>
        <begin position="20"/>
        <end position="46"/>
    </location>
</feature>
<reference evidence="2" key="1">
    <citation type="journal article" date="2020" name="Nature">
        <title>Giant virus diversity and host interactions through global metagenomics.</title>
        <authorList>
            <person name="Schulz F."/>
            <person name="Roux S."/>
            <person name="Paez-Espino D."/>
            <person name="Jungbluth S."/>
            <person name="Walsh D.A."/>
            <person name="Denef V.J."/>
            <person name="McMahon K.D."/>
            <person name="Konstantinidis K.T."/>
            <person name="Eloe-Fadrosh E.A."/>
            <person name="Kyrpides N.C."/>
            <person name="Woyke T."/>
        </authorList>
    </citation>
    <scope>NUCLEOTIDE SEQUENCE</scope>
    <source>
        <strain evidence="2">GVMAG-M-3300023174-132</strain>
    </source>
</reference>
<accession>A0A6C0DB29</accession>
<keyword evidence="1" id="KW-0812">Transmembrane</keyword>
<dbReference type="EMBL" id="MN739576">
    <property type="protein sequence ID" value="QHT13717.1"/>
    <property type="molecule type" value="Genomic_DNA"/>
</dbReference>
<evidence type="ECO:0000313" key="2">
    <source>
        <dbReference type="EMBL" id="QHT13717.1"/>
    </source>
</evidence>
<sequence>MEWIFELMGEKAAANEGNKWLIISAHTVVSVLAFIICICCAVALGYTKTTPSPPTGSIYRDYEALQGNRKSLQDYCNTHNIKIDEAPMVSFNVATANFGGIFTETQTLMNPWTGSVNAAAVRLQVEGGARAVVFDIWPDPVDSAKPVICAMTDHREFWYARWWRSNGLARGTSNFSNWRLQTRNTLPVGEVLQTAVTAAFDSTPGTQNTDPFFMILNLHGAMTVPYLNRLGSTVETALQGYGMASQYANAGQQDKLCNAPVSHFMNRVFVIVVPDTNDAFYSLPGISNGPKFVEALKQTKMGQVMNAVQDGTHQIAFEPGSLAQVQKPSQPNCASAGGALLTPAQAGFCLVQPSIGGATTDNATAYANTSWTACQQAGAQFVAVNMFDSNSTDAVMSQFYDARNFDTYSFRR</sequence>
<keyword evidence="1" id="KW-0472">Membrane</keyword>
<organism evidence="2">
    <name type="scientific">viral metagenome</name>
    <dbReference type="NCBI Taxonomy" id="1070528"/>
    <lineage>
        <taxon>unclassified sequences</taxon>
        <taxon>metagenomes</taxon>
        <taxon>organismal metagenomes</taxon>
    </lineage>
</organism>
<evidence type="ECO:0000256" key="1">
    <source>
        <dbReference type="SAM" id="Phobius"/>
    </source>
</evidence>
<keyword evidence="1" id="KW-1133">Transmembrane helix</keyword>